<reference evidence="5" key="1">
    <citation type="submission" date="2021-02" db="EMBL/GenBank/DDBJ databases">
        <authorList>
            <person name="Dougan E. K."/>
            <person name="Rhodes N."/>
            <person name="Thang M."/>
            <person name="Chan C."/>
        </authorList>
    </citation>
    <scope>NUCLEOTIDE SEQUENCE</scope>
</reference>
<evidence type="ECO:0000256" key="1">
    <source>
        <dbReference type="ARBA" id="ARBA00022723"/>
    </source>
</evidence>
<dbReference type="PROSITE" id="PS00018">
    <property type="entry name" value="EF_HAND_1"/>
    <property type="match status" value="2"/>
</dbReference>
<organism evidence="5 6">
    <name type="scientific">Polarella glacialis</name>
    <name type="common">Dinoflagellate</name>
    <dbReference type="NCBI Taxonomy" id="89957"/>
    <lineage>
        <taxon>Eukaryota</taxon>
        <taxon>Sar</taxon>
        <taxon>Alveolata</taxon>
        <taxon>Dinophyceae</taxon>
        <taxon>Suessiales</taxon>
        <taxon>Suessiaceae</taxon>
        <taxon>Polarella</taxon>
    </lineage>
</organism>
<dbReference type="AlphaFoldDB" id="A0A813HHA7"/>
<dbReference type="OrthoDB" id="26525at2759"/>
<sequence length="224" mass="24908">MQCDYTSEEAEKLLVSRFASWDVDQSGFISKAELKNVLVRLGMRGADVDKVFHDMDSNRDNGITYQEFVTYIMKGCDTVAVAMDPVAAAKSVDVAIDHIIGFIEQKKQEQIQKEVKTKSTENGLTVVSVSTVDTDKTLSEKDIFKLLDLNANGTISITEFISGLRSLKIGDSRPITEHLYPDNLLKGVFNMIDQARKKNGKMEKDHALTYKEFKAFLAEKGAGG</sequence>
<dbReference type="CDD" id="cd00051">
    <property type="entry name" value="EFh"/>
    <property type="match status" value="1"/>
</dbReference>
<keyword evidence="3" id="KW-0106">Calcium</keyword>
<dbReference type="GO" id="GO:0005509">
    <property type="term" value="F:calcium ion binding"/>
    <property type="evidence" value="ECO:0007669"/>
    <property type="project" value="InterPro"/>
</dbReference>
<evidence type="ECO:0000256" key="2">
    <source>
        <dbReference type="ARBA" id="ARBA00022737"/>
    </source>
</evidence>
<comment type="caution">
    <text evidence="5">The sequence shown here is derived from an EMBL/GenBank/DDBJ whole genome shotgun (WGS) entry which is preliminary data.</text>
</comment>
<dbReference type="InterPro" id="IPR018247">
    <property type="entry name" value="EF_Hand_1_Ca_BS"/>
</dbReference>
<feature type="domain" description="EF-hand" evidence="4">
    <location>
        <begin position="9"/>
        <end position="44"/>
    </location>
</feature>
<dbReference type="SMART" id="SM00054">
    <property type="entry name" value="EFh"/>
    <property type="match status" value="3"/>
</dbReference>
<dbReference type="Pfam" id="PF13202">
    <property type="entry name" value="EF-hand_5"/>
    <property type="match status" value="1"/>
</dbReference>
<dbReference type="InterPro" id="IPR039647">
    <property type="entry name" value="EF_hand_pair_protein_CML-like"/>
</dbReference>
<dbReference type="PANTHER" id="PTHR10891">
    <property type="entry name" value="EF-HAND CALCIUM-BINDING DOMAIN CONTAINING PROTEIN"/>
    <property type="match status" value="1"/>
</dbReference>
<protein>
    <recommendedName>
        <fullName evidence="4">EF-hand domain-containing protein</fullName>
    </recommendedName>
</protein>
<dbReference type="SUPFAM" id="SSF47473">
    <property type="entry name" value="EF-hand"/>
    <property type="match status" value="1"/>
</dbReference>
<keyword evidence="6" id="KW-1185">Reference proteome</keyword>
<evidence type="ECO:0000256" key="3">
    <source>
        <dbReference type="ARBA" id="ARBA00022837"/>
    </source>
</evidence>
<dbReference type="Proteomes" id="UP000654075">
    <property type="component" value="Unassembled WGS sequence"/>
</dbReference>
<feature type="domain" description="EF-hand" evidence="4">
    <location>
        <begin position="141"/>
        <end position="170"/>
    </location>
</feature>
<proteinExistence type="predicted"/>
<gene>
    <name evidence="5" type="ORF">PGLA1383_LOCUS52467</name>
</gene>
<evidence type="ECO:0000313" key="6">
    <source>
        <dbReference type="Proteomes" id="UP000654075"/>
    </source>
</evidence>
<evidence type="ECO:0000259" key="4">
    <source>
        <dbReference type="PROSITE" id="PS50222"/>
    </source>
</evidence>
<dbReference type="Pfam" id="PF13499">
    <property type="entry name" value="EF-hand_7"/>
    <property type="match status" value="1"/>
</dbReference>
<feature type="domain" description="EF-hand" evidence="4">
    <location>
        <begin position="46"/>
        <end position="78"/>
    </location>
</feature>
<dbReference type="InterPro" id="IPR011992">
    <property type="entry name" value="EF-hand-dom_pair"/>
</dbReference>
<accession>A0A813HHA7</accession>
<keyword evidence="1" id="KW-0479">Metal-binding</keyword>
<keyword evidence="2" id="KW-0677">Repeat</keyword>
<name>A0A813HHA7_POLGL</name>
<dbReference type="PROSITE" id="PS50222">
    <property type="entry name" value="EF_HAND_2"/>
    <property type="match status" value="3"/>
</dbReference>
<evidence type="ECO:0000313" key="5">
    <source>
        <dbReference type="EMBL" id="CAE8637068.1"/>
    </source>
</evidence>
<dbReference type="InterPro" id="IPR002048">
    <property type="entry name" value="EF_hand_dom"/>
</dbReference>
<dbReference type="Gene3D" id="1.10.238.10">
    <property type="entry name" value="EF-hand"/>
    <property type="match status" value="2"/>
</dbReference>
<dbReference type="EMBL" id="CAJNNV010031613">
    <property type="protein sequence ID" value="CAE8637068.1"/>
    <property type="molecule type" value="Genomic_DNA"/>
</dbReference>